<dbReference type="GO" id="GO:0005829">
    <property type="term" value="C:cytosol"/>
    <property type="evidence" value="ECO:0007669"/>
    <property type="project" value="TreeGrafter"/>
</dbReference>
<dbReference type="NCBIfam" id="TIGR02198">
    <property type="entry name" value="rfaE_dom_I"/>
    <property type="match status" value="1"/>
</dbReference>
<evidence type="ECO:0000313" key="8">
    <source>
        <dbReference type="Proteomes" id="UP000319829"/>
    </source>
</evidence>
<dbReference type="GO" id="GO:0033786">
    <property type="term" value="F:heptose-1-phosphate adenylyltransferase activity"/>
    <property type="evidence" value="ECO:0007669"/>
    <property type="project" value="TreeGrafter"/>
</dbReference>
<name>A0A538TQ13_UNCEI</name>
<dbReference type="Proteomes" id="UP000317366">
    <property type="component" value="Unassembled WGS sequence"/>
</dbReference>
<dbReference type="PROSITE" id="PS00583">
    <property type="entry name" value="PFKB_KINASES_1"/>
    <property type="match status" value="1"/>
</dbReference>
<evidence type="ECO:0000313" key="6">
    <source>
        <dbReference type="EMBL" id="TMQ65690.1"/>
    </source>
</evidence>
<gene>
    <name evidence="6" type="primary">rfaE1</name>
    <name evidence="5" type="ORF">E6K74_07720</name>
    <name evidence="6" type="ORF">E6K77_02545</name>
</gene>
<dbReference type="FunFam" id="3.40.1190.20:FF:000002">
    <property type="entry name" value="Bifunctional protein HldE"/>
    <property type="match status" value="1"/>
</dbReference>
<sequence length="392" mass="41367">MVQHGGDAPPRILGTGRGAGEGRRPRALPHRGLLGGDPGAGPAGGDRLTSVGRGELAAKATPLLTRAALEARVRSFRGRRVVVIGDVILDRYLWGSATRVSPEAPVLVVDVEREELRLGGAANVAHNVRALGATPVLIGVAGADAAAESLRRELHAREVDADAGVLSDPARRTTLKTRIIAHHQQVLRADEESREAPASSVIDELWRRIERALPDASAVLVSDYGKGVVSPAMLDRLLPEVKRRGIPCAVDPKEEHFLRYRGVSVITPNVAEASQAWGRRIRNGEDLIEAGFQLRDKLAAEAVLITRGEEGMSLFTSEGHAHFPTRARKVFDVTGAGDTVIATIATALAARAPLEEACVLANHAAGLVVAELGTAAATVAKLIESLGDLPVG</sequence>
<comment type="caution">
    <text evidence="6">The sequence shown here is derived from an EMBL/GenBank/DDBJ whole genome shotgun (WGS) entry which is preliminary data.</text>
</comment>
<dbReference type="Pfam" id="PF00294">
    <property type="entry name" value="PfkB"/>
    <property type="match status" value="1"/>
</dbReference>
<dbReference type="Proteomes" id="UP000319829">
    <property type="component" value="Unassembled WGS sequence"/>
</dbReference>
<evidence type="ECO:0000259" key="4">
    <source>
        <dbReference type="Pfam" id="PF00294"/>
    </source>
</evidence>
<protein>
    <submittedName>
        <fullName evidence="6">D-glycero-beta-D-manno-heptose-7-phosphate kinase</fullName>
    </submittedName>
</protein>
<keyword evidence="1" id="KW-0808">Transferase</keyword>
<dbReference type="SUPFAM" id="SSF53613">
    <property type="entry name" value="Ribokinase-like"/>
    <property type="match status" value="1"/>
</dbReference>
<dbReference type="InterPro" id="IPR029056">
    <property type="entry name" value="Ribokinase-like"/>
</dbReference>
<reference evidence="7 8" key="1">
    <citation type="journal article" date="2019" name="Nat. Microbiol.">
        <title>Mediterranean grassland soil C-N compound turnover is dependent on rainfall and depth, and is mediated by genomically divergent microorganisms.</title>
        <authorList>
            <person name="Diamond S."/>
            <person name="Andeer P.F."/>
            <person name="Li Z."/>
            <person name="Crits-Christoph A."/>
            <person name="Burstein D."/>
            <person name="Anantharaman K."/>
            <person name="Lane K.R."/>
            <person name="Thomas B.C."/>
            <person name="Pan C."/>
            <person name="Northen T.R."/>
            <person name="Banfield J.F."/>
        </authorList>
    </citation>
    <scope>NUCLEOTIDE SEQUENCE [LARGE SCALE GENOMIC DNA]</scope>
    <source>
        <strain evidence="5">WS_4</strain>
        <strain evidence="6">WS_7</strain>
    </source>
</reference>
<feature type="domain" description="Carbohydrate kinase PfkB" evidence="4">
    <location>
        <begin position="80"/>
        <end position="376"/>
    </location>
</feature>
<dbReference type="EMBL" id="VBOU01000078">
    <property type="protein sequence ID" value="TMQ54003.1"/>
    <property type="molecule type" value="Genomic_DNA"/>
</dbReference>
<dbReference type="EMBL" id="VBOX01000017">
    <property type="protein sequence ID" value="TMQ65690.1"/>
    <property type="molecule type" value="Genomic_DNA"/>
</dbReference>
<dbReference type="InterPro" id="IPR002173">
    <property type="entry name" value="Carboh/pur_kinase_PfkB_CS"/>
</dbReference>
<feature type="region of interest" description="Disordered" evidence="3">
    <location>
        <begin position="1"/>
        <end position="48"/>
    </location>
</feature>
<evidence type="ECO:0000313" key="5">
    <source>
        <dbReference type="EMBL" id="TMQ54003.1"/>
    </source>
</evidence>
<accession>A0A538TQ13</accession>
<dbReference type="InterPro" id="IPR011913">
    <property type="entry name" value="RfaE_dom_I"/>
</dbReference>
<evidence type="ECO:0000256" key="3">
    <source>
        <dbReference type="SAM" id="MobiDB-lite"/>
    </source>
</evidence>
<proteinExistence type="predicted"/>
<dbReference type="InterPro" id="IPR011611">
    <property type="entry name" value="PfkB_dom"/>
</dbReference>
<feature type="compositionally biased region" description="Gly residues" evidence="3">
    <location>
        <begin position="33"/>
        <end position="44"/>
    </location>
</feature>
<organism evidence="6 7">
    <name type="scientific">Eiseniibacteriota bacterium</name>
    <dbReference type="NCBI Taxonomy" id="2212470"/>
    <lineage>
        <taxon>Bacteria</taxon>
        <taxon>Candidatus Eiseniibacteriota</taxon>
    </lineage>
</organism>
<keyword evidence="2 6" id="KW-0418">Kinase</keyword>
<dbReference type="GO" id="GO:0033785">
    <property type="term" value="F:heptose 7-phosphate kinase activity"/>
    <property type="evidence" value="ECO:0007669"/>
    <property type="project" value="TreeGrafter"/>
</dbReference>
<dbReference type="PANTHER" id="PTHR46969:SF1">
    <property type="entry name" value="BIFUNCTIONAL PROTEIN HLDE"/>
    <property type="match status" value="1"/>
</dbReference>
<dbReference type="CDD" id="cd01172">
    <property type="entry name" value="RfaE_like"/>
    <property type="match status" value="1"/>
</dbReference>
<dbReference type="AlphaFoldDB" id="A0A538TQ13"/>
<dbReference type="PANTHER" id="PTHR46969">
    <property type="entry name" value="BIFUNCTIONAL PROTEIN HLDE"/>
    <property type="match status" value="1"/>
</dbReference>
<evidence type="ECO:0000313" key="7">
    <source>
        <dbReference type="Proteomes" id="UP000317366"/>
    </source>
</evidence>
<dbReference type="GO" id="GO:0016773">
    <property type="term" value="F:phosphotransferase activity, alcohol group as acceptor"/>
    <property type="evidence" value="ECO:0007669"/>
    <property type="project" value="InterPro"/>
</dbReference>
<dbReference type="Gene3D" id="3.40.1190.20">
    <property type="match status" value="1"/>
</dbReference>
<evidence type="ECO:0000256" key="2">
    <source>
        <dbReference type="ARBA" id="ARBA00022777"/>
    </source>
</evidence>
<evidence type="ECO:0000256" key="1">
    <source>
        <dbReference type="ARBA" id="ARBA00022679"/>
    </source>
</evidence>